<dbReference type="EMBL" id="RKLR01000003">
    <property type="protein sequence ID" value="MBX0323100.1"/>
    <property type="molecule type" value="Genomic_DNA"/>
</dbReference>
<name>A0AAW4PRE3_9EURY</name>
<evidence type="ECO:0000313" key="3">
    <source>
        <dbReference type="Proteomes" id="UP001430377"/>
    </source>
</evidence>
<evidence type="ECO:0008006" key="4">
    <source>
        <dbReference type="Google" id="ProtNLM"/>
    </source>
</evidence>
<keyword evidence="1" id="KW-0812">Transmembrane</keyword>
<keyword evidence="3" id="KW-1185">Reference proteome</keyword>
<keyword evidence="1" id="KW-0472">Membrane</keyword>
<reference evidence="2 3" key="1">
    <citation type="submission" date="2021-06" db="EMBL/GenBank/DDBJ databases">
        <title>Halomicroarcula sp. a new haloarchaeum isolated from saline soil.</title>
        <authorList>
            <person name="Duran-Viseras A."/>
            <person name="Sanchez-Porro C."/>
            <person name="Ventosa A."/>
        </authorList>
    </citation>
    <scope>NUCLEOTIDE SEQUENCE [LARGE SCALE GENOMIC DNA]</scope>
    <source>
        <strain evidence="2 3">F13</strain>
    </source>
</reference>
<accession>A0AAW4PRE3</accession>
<protein>
    <recommendedName>
        <fullName evidence="4">MFS transporter</fullName>
    </recommendedName>
</protein>
<sequence>MEARLYTATLLALYQLALIAGILLLPVAMVTERFGLSLPINRAVEGLGDAYERASA</sequence>
<dbReference type="AlphaFoldDB" id="A0AAW4PRE3"/>
<gene>
    <name evidence="2" type="ORF">EGH21_08680</name>
</gene>
<comment type="caution">
    <text evidence="2">The sequence shown here is derived from an EMBL/GenBank/DDBJ whole genome shotgun (WGS) entry which is preliminary data.</text>
</comment>
<dbReference type="RefSeq" id="WP_220618082.1">
    <property type="nucleotide sequence ID" value="NZ_RKLR01000003.1"/>
</dbReference>
<keyword evidence="1" id="KW-1133">Transmembrane helix</keyword>
<evidence type="ECO:0000256" key="1">
    <source>
        <dbReference type="SAM" id="Phobius"/>
    </source>
</evidence>
<feature type="transmembrane region" description="Helical" evidence="1">
    <location>
        <begin position="12"/>
        <end position="31"/>
    </location>
</feature>
<evidence type="ECO:0000313" key="2">
    <source>
        <dbReference type="EMBL" id="MBX0323100.1"/>
    </source>
</evidence>
<dbReference type="Proteomes" id="UP001430377">
    <property type="component" value="Unassembled WGS sequence"/>
</dbReference>
<organism evidence="2 3">
    <name type="scientific">Haloarcula rubra</name>
    <dbReference type="NCBI Taxonomy" id="2487747"/>
    <lineage>
        <taxon>Archaea</taxon>
        <taxon>Methanobacteriati</taxon>
        <taxon>Methanobacteriota</taxon>
        <taxon>Stenosarchaea group</taxon>
        <taxon>Halobacteria</taxon>
        <taxon>Halobacteriales</taxon>
        <taxon>Haloarculaceae</taxon>
        <taxon>Haloarcula</taxon>
    </lineage>
</organism>
<proteinExistence type="predicted"/>